<dbReference type="AlphaFoldDB" id="A0A2P4NXU4"/>
<keyword evidence="3" id="KW-1185">Reference proteome</keyword>
<dbReference type="EMBL" id="AUPC02000591">
    <property type="protein sequence ID" value="POG57960.1"/>
    <property type="molecule type" value="Genomic_DNA"/>
</dbReference>
<sequence length="65" mass="8098">MKKSKGFIYKFIYKFIYMFIYMFIYKGVIYLLHIFRSRTILFNERNFSELSFVAHLLIYHITLLL</sequence>
<reference evidence="2 3" key="1">
    <citation type="journal article" date="2013" name="Proc. Natl. Acad. Sci. U.S.A.">
        <title>Genome of an arbuscular mycorrhizal fungus provides insight into the oldest plant symbiosis.</title>
        <authorList>
            <person name="Tisserant E."/>
            <person name="Malbreil M."/>
            <person name="Kuo A."/>
            <person name="Kohler A."/>
            <person name="Symeonidi A."/>
            <person name="Balestrini R."/>
            <person name="Charron P."/>
            <person name="Duensing N."/>
            <person name="Frei Dit Frey N."/>
            <person name="Gianinazzi-Pearson V."/>
            <person name="Gilbert L.B."/>
            <person name="Handa Y."/>
            <person name="Herr J.R."/>
            <person name="Hijri M."/>
            <person name="Koul R."/>
            <person name="Kawaguchi M."/>
            <person name="Krajinski F."/>
            <person name="Lammers P.J."/>
            <person name="Masclaux F.G."/>
            <person name="Murat C."/>
            <person name="Morin E."/>
            <person name="Ndikumana S."/>
            <person name="Pagni M."/>
            <person name="Petitpierre D."/>
            <person name="Requena N."/>
            <person name="Rosikiewicz P."/>
            <person name="Riley R."/>
            <person name="Saito K."/>
            <person name="San Clemente H."/>
            <person name="Shapiro H."/>
            <person name="van Tuinen D."/>
            <person name="Becard G."/>
            <person name="Bonfante P."/>
            <person name="Paszkowski U."/>
            <person name="Shachar-Hill Y.Y."/>
            <person name="Tuskan G.A."/>
            <person name="Young P.W."/>
            <person name="Sanders I.R."/>
            <person name="Henrissat B."/>
            <person name="Rensing S.A."/>
            <person name="Grigoriev I.V."/>
            <person name="Corradi N."/>
            <person name="Roux C."/>
            <person name="Martin F."/>
        </authorList>
    </citation>
    <scope>NUCLEOTIDE SEQUENCE [LARGE SCALE GENOMIC DNA]</scope>
    <source>
        <strain evidence="2 3">DAOM 197198</strain>
    </source>
</reference>
<organism evidence="2 3">
    <name type="scientific">Rhizophagus irregularis (strain DAOM 181602 / DAOM 197198 / MUCL 43194)</name>
    <name type="common">Arbuscular mycorrhizal fungus</name>
    <name type="synonym">Glomus intraradices</name>
    <dbReference type="NCBI Taxonomy" id="747089"/>
    <lineage>
        <taxon>Eukaryota</taxon>
        <taxon>Fungi</taxon>
        <taxon>Fungi incertae sedis</taxon>
        <taxon>Mucoromycota</taxon>
        <taxon>Glomeromycotina</taxon>
        <taxon>Glomeromycetes</taxon>
        <taxon>Glomerales</taxon>
        <taxon>Glomeraceae</taxon>
        <taxon>Rhizophagus</taxon>
    </lineage>
</organism>
<gene>
    <name evidence="2" type="ORF">GLOIN_2v1734993</name>
</gene>
<evidence type="ECO:0000313" key="2">
    <source>
        <dbReference type="EMBL" id="POG57960.1"/>
    </source>
</evidence>
<proteinExistence type="predicted"/>
<keyword evidence="1" id="KW-0472">Membrane</keyword>
<accession>A0A2P4NXU4</accession>
<feature type="transmembrane region" description="Helical" evidence="1">
    <location>
        <begin position="12"/>
        <end position="35"/>
    </location>
</feature>
<reference evidence="2 3" key="2">
    <citation type="journal article" date="2018" name="New Phytol.">
        <title>High intraspecific genome diversity in the model arbuscular mycorrhizal symbiont Rhizophagus irregularis.</title>
        <authorList>
            <person name="Chen E.C.H."/>
            <person name="Morin E."/>
            <person name="Beaudet D."/>
            <person name="Noel J."/>
            <person name="Yildirir G."/>
            <person name="Ndikumana S."/>
            <person name="Charron P."/>
            <person name="St-Onge C."/>
            <person name="Giorgi J."/>
            <person name="Kruger M."/>
            <person name="Marton T."/>
            <person name="Ropars J."/>
            <person name="Grigoriev I.V."/>
            <person name="Hainaut M."/>
            <person name="Henrissat B."/>
            <person name="Roux C."/>
            <person name="Martin F."/>
            <person name="Corradi N."/>
        </authorList>
    </citation>
    <scope>NUCLEOTIDE SEQUENCE [LARGE SCALE GENOMIC DNA]</scope>
    <source>
        <strain evidence="2 3">DAOM 197198</strain>
    </source>
</reference>
<evidence type="ECO:0000313" key="3">
    <source>
        <dbReference type="Proteomes" id="UP000018888"/>
    </source>
</evidence>
<evidence type="ECO:0000256" key="1">
    <source>
        <dbReference type="SAM" id="Phobius"/>
    </source>
</evidence>
<keyword evidence="1" id="KW-0812">Transmembrane</keyword>
<dbReference type="Proteomes" id="UP000018888">
    <property type="component" value="Unassembled WGS sequence"/>
</dbReference>
<feature type="transmembrane region" description="Helical" evidence="1">
    <location>
        <begin position="47"/>
        <end position="64"/>
    </location>
</feature>
<comment type="caution">
    <text evidence="2">The sequence shown here is derived from an EMBL/GenBank/DDBJ whole genome shotgun (WGS) entry which is preliminary data.</text>
</comment>
<keyword evidence="1" id="KW-1133">Transmembrane helix</keyword>
<protein>
    <submittedName>
        <fullName evidence="2">Uncharacterized protein</fullName>
    </submittedName>
</protein>
<name>A0A2P4NXU4_RHIID</name>